<proteinExistence type="predicted"/>
<dbReference type="AlphaFoldDB" id="A0A1E7FLK1"/>
<protein>
    <submittedName>
        <fullName evidence="1">Uncharacterized protein</fullName>
    </submittedName>
</protein>
<gene>
    <name evidence="1" type="ORF">FRACYDRAFT_268544</name>
</gene>
<keyword evidence="2" id="KW-1185">Reference proteome</keyword>
<dbReference type="EMBL" id="KV784356">
    <property type="protein sequence ID" value="OEU19048.1"/>
    <property type="molecule type" value="Genomic_DNA"/>
</dbReference>
<dbReference type="KEGG" id="fcy:FRACYDRAFT_268544"/>
<accession>A0A1E7FLK1</accession>
<name>A0A1E7FLK1_9STRA</name>
<sequence>MARTKEFSRRRTKDDNNVHALVRNINNVNIKKDNNNNDPLDQGLCENTTTRHAHHDINTTMIGRKFQYVTR</sequence>
<organism evidence="1 2">
    <name type="scientific">Fragilariopsis cylindrus CCMP1102</name>
    <dbReference type="NCBI Taxonomy" id="635003"/>
    <lineage>
        <taxon>Eukaryota</taxon>
        <taxon>Sar</taxon>
        <taxon>Stramenopiles</taxon>
        <taxon>Ochrophyta</taxon>
        <taxon>Bacillariophyta</taxon>
        <taxon>Bacillariophyceae</taxon>
        <taxon>Bacillariophycidae</taxon>
        <taxon>Bacillariales</taxon>
        <taxon>Bacillariaceae</taxon>
        <taxon>Fragilariopsis</taxon>
    </lineage>
</organism>
<dbReference type="Proteomes" id="UP000095751">
    <property type="component" value="Unassembled WGS sequence"/>
</dbReference>
<evidence type="ECO:0000313" key="2">
    <source>
        <dbReference type="Proteomes" id="UP000095751"/>
    </source>
</evidence>
<evidence type="ECO:0000313" key="1">
    <source>
        <dbReference type="EMBL" id="OEU19048.1"/>
    </source>
</evidence>
<dbReference type="InParanoid" id="A0A1E7FLK1"/>
<reference evidence="1 2" key="1">
    <citation type="submission" date="2016-09" db="EMBL/GenBank/DDBJ databases">
        <title>Extensive genetic diversity and differential bi-allelic expression allows diatom success in the polar Southern Ocean.</title>
        <authorList>
            <consortium name="DOE Joint Genome Institute"/>
            <person name="Mock T."/>
            <person name="Otillar R.P."/>
            <person name="Strauss J."/>
            <person name="Dupont C."/>
            <person name="Frickenhaus S."/>
            <person name="Maumus F."/>
            <person name="Mcmullan M."/>
            <person name="Sanges R."/>
            <person name="Schmutz J."/>
            <person name="Toseland A."/>
            <person name="Valas R."/>
            <person name="Veluchamy A."/>
            <person name="Ward B.J."/>
            <person name="Allen A."/>
            <person name="Barry K."/>
            <person name="Falciatore A."/>
            <person name="Ferrante M."/>
            <person name="Fortunato A.E."/>
            <person name="Gloeckner G."/>
            <person name="Gruber A."/>
            <person name="Hipkin R."/>
            <person name="Janech M."/>
            <person name="Kroth P."/>
            <person name="Leese F."/>
            <person name="Lindquist E."/>
            <person name="Lyon B.R."/>
            <person name="Martin J."/>
            <person name="Mayer C."/>
            <person name="Parker M."/>
            <person name="Quesneville H."/>
            <person name="Raymond J."/>
            <person name="Uhlig C."/>
            <person name="Valentin K.U."/>
            <person name="Worden A.Z."/>
            <person name="Armbrust E.V."/>
            <person name="Bowler C."/>
            <person name="Green B."/>
            <person name="Moulton V."/>
            <person name="Van Oosterhout C."/>
            <person name="Grigoriev I."/>
        </authorList>
    </citation>
    <scope>NUCLEOTIDE SEQUENCE [LARGE SCALE GENOMIC DNA]</scope>
    <source>
        <strain evidence="1 2">CCMP1102</strain>
    </source>
</reference>